<name>A0A9J5YLB2_SOLCO</name>
<comment type="caution">
    <text evidence="2">The sequence shown here is derived from an EMBL/GenBank/DDBJ whole genome shotgun (WGS) entry which is preliminary data.</text>
</comment>
<sequence>MVNDKQKMARLITEERRVLTGSLHTVPDIHRLFNLHKCDWMARDLGTYSDEIVREFYAFYAAILRDSISKRSRPLAHFHFGSRVSGGHITCHDQTLSLWSYRGYIVVDGERAKWVAAPWLGIRKATLNFMAKFLWLLVRNRVSLTKVDNQVTWGRTVMVATLGLWSADLAL</sequence>
<accession>A0A9J5YLB2</accession>
<reference evidence="2 3" key="1">
    <citation type="submission" date="2020-09" db="EMBL/GenBank/DDBJ databases">
        <title>De no assembly of potato wild relative species, Solanum commersonii.</title>
        <authorList>
            <person name="Cho K."/>
        </authorList>
    </citation>
    <scope>NUCLEOTIDE SEQUENCE [LARGE SCALE GENOMIC DNA]</scope>
    <source>
        <strain evidence="2">LZ3.2</strain>
        <tissue evidence="2">Leaf</tissue>
    </source>
</reference>
<protein>
    <recommendedName>
        <fullName evidence="1">Putative plant transposon protein domain-containing protein</fullName>
    </recommendedName>
</protein>
<dbReference type="Pfam" id="PF20167">
    <property type="entry name" value="Transposase_32"/>
    <property type="match status" value="1"/>
</dbReference>
<proteinExistence type="predicted"/>
<dbReference type="EMBL" id="JACXVP010000006">
    <property type="protein sequence ID" value="KAG5600781.1"/>
    <property type="molecule type" value="Genomic_DNA"/>
</dbReference>
<organism evidence="2 3">
    <name type="scientific">Solanum commersonii</name>
    <name type="common">Commerson's wild potato</name>
    <name type="synonym">Commerson's nightshade</name>
    <dbReference type="NCBI Taxonomy" id="4109"/>
    <lineage>
        <taxon>Eukaryota</taxon>
        <taxon>Viridiplantae</taxon>
        <taxon>Streptophyta</taxon>
        <taxon>Embryophyta</taxon>
        <taxon>Tracheophyta</taxon>
        <taxon>Spermatophyta</taxon>
        <taxon>Magnoliopsida</taxon>
        <taxon>eudicotyledons</taxon>
        <taxon>Gunneridae</taxon>
        <taxon>Pentapetalae</taxon>
        <taxon>asterids</taxon>
        <taxon>lamiids</taxon>
        <taxon>Solanales</taxon>
        <taxon>Solanaceae</taxon>
        <taxon>Solanoideae</taxon>
        <taxon>Solaneae</taxon>
        <taxon>Solanum</taxon>
    </lineage>
</organism>
<feature type="domain" description="Putative plant transposon protein" evidence="1">
    <location>
        <begin position="36"/>
        <end position="162"/>
    </location>
</feature>
<evidence type="ECO:0000313" key="3">
    <source>
        <dbReference type="Proteomes" id="UP000824120"/>
    </source>
</evidence>
<dbReference type="OrthoDB" id="1327928at2759"/>
<evidence type="ECO:0000259" key="1">
    <source>
        <dbReference type="Pfam" id="PF20167"/>
    </source>
</evidence>
<dbReference type="InterPro" id="IPR046796">
    <property type="entry name" value="Transposase_32_dom"/>
</dbReference>
<gene>
    <name evidence="2" type="ORF">H5410_032151</name>
</gene>
<keyword evidence="3" id="KW-1185">Reference proteome</keyword>
<evidence type="ECO:0000313" key="2">
    <source>
        <dbReference type="EMBL" id="KAG5600781.1"/>
    </source>
</evidence>
<dbReference type="Proteomes" id="UP000824120">
    <property type="component" value="Chromosome 6"/>
</dbReference>
<dbReference type="AlphaFoldDB" id="A0A9J5YLB2"/>